<dbReference type="AlphaFoldDB" id="A0AAJ6VR82"/>
<gene>
    <name evidence="3" type="ORF">An11g03950</name>
</gene>
<dbReference type="SUPFAM" id="SSF53474">
    <property type="entry name" value="alpha/beta-Hydrolases"/>
    <property type="match status" value="1"/>
</dbReference>
<dbReference type="VEuPathDB" id="FungiDB:An11g03950"/>
<reference evidence="3" key="1">
    <citation type="submission" date="2025-02" db="EMBL/GenBank/DDBJ databases">
        <authorList>
            <consortium name="NCBI Genome Project"/>
        </authorList>
    </citation>
    <scope>NUCLEOTIDE SEQUENCE</scope>
</reference>
<dbReference type="InterPro" id="IPR029058">
    <property type="entry name" value="AB_hydrolase_fold"/>
</dbReference>
<dbReference type="GeneID" id="4984626"/>
<feature type="region of interest" description="Disordered" evidence="1">
    <location>
        <begin position="243"/>
        <end position="268"/>
    </location>
</feature>
<organism evidence="3">
    <name type="scientific">Aspergillus niger</name>
    <dbReference type="NCBI Taxonomy" id="5061"/>
    <lineage>
        <taxon>Eukaryota</taxon>
        <taxon>Fungi</taxon>
        <taxon>Dikarya</taxon>
        <taxon>Ascomycota</taxon>
        <taxon>Pezizomycotina</taxon>
        <taxon>Eurotiomycetes</taxon>
        <taxon>Eurotiomycetidae</taxon>
        <taxon>Eurotiales</taxon>
        <taxon>Aspergillaceae</taxon>
        <taxon>Aspergillus</taxon>
        <taxon>Aspergillus subgen. Circumdati</taxon>
    </lineage>
</organism>
<evidence type="ECO:0000259" key="2">
    <source>
        <dbReference type="Pfam" id="PF12697"/>
    </source>
</evidence>
<name>A0AAJ6VR82_ASPNG</name>
<dbReference type="ESTHER" id="aspnc-a2qw57">
    <property type="family name" value="MpaH"/>
</dbReference>
<evidence type="ECO:0000313" key="3">
    <source>
        <dbReference type="RefSeq" id="XP_001394390.3"/>
    </source>
</evidence>
<proteinExistence type="predicted"/>
<evidence type="ECO:0000256" key="1">
    <source>
        <dbReference type="SAM" id="MobiDB-lite"/>
    </source>
</evidence>
<dbReference type="Pfam" id="PF12697">
    <property type="entry name" value="Abhydrolase_6"/>
    <property type="match status" value="1"/>
</dbReference>
<protein>
    <recommendedName>
        <fullName evidence="2">AB hydrolase-1 domain-containing protein</fullName>
    </recommendedName>
</protein>
<dbReference type="RefSeq" id="XP_001394390.3">
    <property type="nucleotide sequence ID" value="XM_001394353.3"/>
</dbReference>
<sequence>MSSENFTITEHVVPGCHIREYPGSTVNQEDVLHLHVKQYTPRNQAQPVPKDAVTIIAAHGAALPKELYEPLWDTLLEQANNFQIRSIWVADCASMNISGILNEDKLSMDCSWMDHSRDLFLMINHFREQMPRPIVGVGHSFGGNIITNLAYLHPRLFTTLLLIDPVIQLTPPPMGFGTDATGAINYTLYRKDVWPSREVALRANRALTHGWDPRCVARMAQYGFRDLPTALYPDVDAVKAEFQSTTSSSTSQPPAQSHDATTNNTTPVTLTTTKYHDLLAQIRQNFSARSPETGRISIPRATHADLDPLAAFIPMYRPEPRSVFLRLPTLRPSCLWVLGGATFLKLDEMREGIKTCGTGVGGSGGIPDGRVREVTLAGLGHLMPFQAVQQVAEPCVAWLESEMTRFREAERLWAEEQKGRSHLTLEETWYRVLKPVTVTVRGAPYGGMADGGMELICHLSGRNRED</sequence>
<dbReference type="Gene3D" id="3.40.50.1820">
    <property type="entry name" value="alpha/beta hydrolase"/>
    <property type="match status" value="1"/>
</dbReference>
<accession>A0AAJ6VR82</accession>
<reference evidence="3" key="2">
    <citation type="submission" date="2025-08" db="UniProtKB">
        <authorList>
            <consortium name="RefSeq"/>
        </authorList>
    </citation>
    <scope>IDENTIFICATION</scope>
</reference>
<dbReference type="InterPro" id="IPR000073">
    <property type="entry name" value="AB_hydrolase_1"/>
</dbReference>
<dbReference type="KEGG" id="ang:An11g03950"/>
<feature type="domain" description="AB hydrolase-1" evidence="2">
    <location>
        <begin position="56"/>
        <end position="304"/>
    </location>
</feature>